<dbReference type="EMBL" id="NMUH01004565">
    <property type="protein sequence ID" value="MQM10064.1"/>
    <property type="molecule type" value="Genomic_DNA"/>
</dbReference>
<dbReference type="Proteomes" id="UP000652761">
    <property type="component" value="Unassembled WGS sequence"/>
</dbReference>
<keyword evidence="2" id="KW-1185">Reference proteome</keyword>
<reference evidence="1" key="1">
    <citation type="submission" date="2017-07" db="EMBL/GenBank/DDBJ databases">
        <title>Taro Niue Genome Assembly and Annotation.</title>
        <authorList>
            <person name="Atibalentja N."/>
            <person name="Keating K."/>
            <person name="Fields C.J."/>
        </authorList>
    </citation>
    <scope>NUCLEOTIDE SEQUENCE</scope>
    <source>
        <strain evidence="1">Niue_2</strain>
        <tissue evidence="1">Leaf</tissue>
    </source>
</reference>
<proteinExistence type="predicted"/>
<accession>A0A843X0J4</accession>
<protein>
    <submittedName>
        <fullName evidence="1">Uncharacterized protein</fullName>
    </submittedName>
</protein>
<evidence type="ECO:0000313" key="2">
    <source>
        <dbReference type="Proteomes" id="UP000652761"/>
    </source>
</evidence>
<dbReference type="AlphaFoldDB" id="A0A843X0J4"/>
<comment type="caution">
    <text evidence="1">The sequence shown here is derived from an EMBL/GenBank/DDBJ whole genome shotgun (WGS) entry which is preliminary data.</text>
</comment>
<organism evidence="1 2">
    <name type="scientific">Colocasia esculenta</name>
    <name type="common">Wild taro</name>
    <name type="synonym">Arum esculentum</name>
    <dbReference type="NCBI Taxonomy" id="4460"/>
    <lineage>
        <taxon>Eukaryota</taxon>
        <taxon>Viridiplantae</taxon>
        <taxon>Streptophyta</taxon>
        <taxon>Embryophyta</taxon>
        <taxon>Tracheophyta</taxon>
        <taxon>Spermatophyta</taxon>
        <taxon>Magnoliopsida</taxon>
        <taxon>Liliopsida</taxon>
        <taxon>Araceae</taxon>
        <taxon>Aroideae</taxon>
        <taxon>Colocasieae</taxon>
        <taxon>Colocasia</taxon>
    </lineage>
</organism>
<sequence>MDSHMADEQVVPVKYPEVSVHEGEMLLAHTPGYKFHAGITGRTRLGRVESAHVSSPAHVVACAHVFPRPTIMKTASIVNNDYREIYN</sequence>
<evidence type="ECO:0000313" key="1">
    <source>
        <dbReference type="EMBL" id="MQM10064.1"/>
    </source>
</evidence>
<name>A0A843X0J4_COLES</name>
<gene>
    <name evidence="1" type="ORF">Taro_042952</name>
</gene>